<keyword evidence="1" id="KW-0472">Membrane</keyword>
<protein>
    <submittedName>
        <fullName evidence="2">Uncharacterized protein</fullName>
    </submittedName>
</protein>
<dbReference type="InterPro" id="IPR025291">
    <property type="entry name" value="DUF4153"/>
</dbReference>
<feature type="transmembrane region" description="Helical" evidence="1">
    <location>
        <begin position="12"/>
        <end position="31"/>
    </location>
</feature>
<feature type="transmembrane region" description="Helical" evidence="1">
    <location>
        <begin position="63"/>
        <end position="82"/>
    </location>
</feature>
<gene>
    <name evidence="2" type="ORF">PGRAT_12770</name>
</gene>
<feature type="transmembrane region" description="Helical" evidence="1">
    <location>
        <begin position="312"/>
        <end position="332"/>
    </location>
</feature>
<feature type="transmembrane region" description="Helical" evidence="1">
    <location>
        <begin position="376"/>
        <end position="399"/>
    </location>
</feature>
<accession>A0A089MAC1</accession>
<keyword evidence="1" id="KW-0812">Transmembrane</keyword>
<dbReference type="Pfam" id="PF13687">
    <property type="entry name" value="DUF4153"/>
    <property type="match status" value="1"/>
</dbReference>
<evidence type="ECO:0000256" key="1">
    <source>
        <dbReference type="SAM" id="Phobius"/>
    </source>
</evidence>
<name>A0A089MAC1_9BACL</name>
<dbReference type="eggNOG" id="COG2205">
    <property type="taxonomic scope" value="Bacteria"/>
</dbReference>
<feature type="transmembrane region" description="Helical" evidence="1">
    <location>
        <begin position="267"/>
        <end position="292"/>
    </location>
</feature>
<dbReference type="AlphaFoldDB" id="A0A089MAC1"/>
<dbReference type="HOGENOM" id="CLU_025121_1_1_9"/>
<dbReference type="EMBL" id="CP009287">
    <property type="protein sequence ID" value="AIQ68388.1"/>
    <property type="molecule type" value="Genomic_DNA"/>
</dbReference>
<feature type="transmembrane region" description="Helical" evidence="1">
    <location>
        <begin position="37"/>
        <end position="54"/>
    </location>
</feature>
<evidence type="ECO:0000313" key="3">
    <source>
        <dbReference type="Proteomes" id="UP000029500"/>
    </source>
</evidence>
<feature type="transmembrane region" description="Helical" evidence="1">
    <location>
        <begin position="344"/>
        <end position="364"/>
    </location>
</feature>
<keyword evidence="3" id="KW-1185">Reference proteome</keyword>
<dbReference type="STRING" id="189425.PGRAT_12770"/>
<proteinExistence type="predicted"/>
<keyword evidence="1" id="KW-1133">Transmembrane helix</keyword>
<dbReference type="KEGG" id="pgm:PGRAT_12770"/>
<organism evidence="2 3">
    <name type="scientific">Paenibacillus graminis</name>
    <dbReference type="NCBI Taxonomy" id="189425"/>
    <lineage>
        <taxon>Bacteria</taxon>
        <taxon>Bacillati</taxon>
        <taxon>Bacillota</taxon>
        <taxon>Bacilli</taxon>
        <taxon>Bacillales</taxon>
        <taxon>Paenibacillaceae</taxon>
        <taxon>Paenibacillus</taxon>
    </lineage>
</organism>
<sequence length="511" mass="57249">MEDQTVPKPERALQALGAAFLLAVLNQYLFYGKMPGVSYPLFVCLFYVFVLHFAKDKLRKPAVVSYIWLGAIVLLSLTYALFANWFFFGLNLLVIPALILLHMTYMLSYKLPSLRGPLLIGAAAEHFFAQSLRHWGTAPRIIRRIFGGAKLQDERKQVVVKVLIGLGISLPLLLIVTSLLSSADGVFHELLAGIPQLLERLSFGEGFARLLWVLLLGTGMFGLLWGFVDHKVYVWNPKPELNMEEGSSAASLNELLPGPLTLKVDPVILTTILTVINTVYVLFVSLQFSYLFGAWGGILPEGSTYADYARSGFFELILVTSINFVLLLLSLHSTGPAAARLRRIVNILLYILVLCSVIMLYSAYSRLALYEEAYGYTYIRFLVHAFMIFLGLLLVLAAVRISRVQFPLAPCCLALGLFSYVLINYIGMDHIIAKQNIQRYETSGILDSSYLSRLSPDVTPLLIGFSKQENGKLDAVLREKWENRTQAARTWPSFNVAKARAERALEHYFAE</sequence>
<dbReference type="OrthoDB" id="9767931at2"/>
<dbReference type="Proteomes" id="UP000029500">
    <property type="component" value="Chromosome"/>
</dbReference>
<feature type="transmembrane region" description="Helical" evidence="1">
    <location>
        <begin position="406"/>
        <end position="427"/>
    </location>
</feature>
<evidence type="ECO:0000313" key="2">
    <source>
        <dbReference type="EMBL" id="AIQ68388.1"/>
    </source>
</evidence>
<dbReference type="RefSeq" id="WP_025705966.1">
    <property type="nucleotide sequence ID" value="NZ_CP009287.1"/>
</dbReference>
<feature type="transmembrane region" description="Helical" evidence="1">
    <location>
        <begin position="88"/>
        <end position="107"/>
    </location>
</feature>
<reference evidence="2 3" key="1">
    <citation type="submission" date="2014-08" db="EMBL/GenBank/DDBJ databases">
        <title>Comparative genomics of the Paenibacillus odorifer group.</title>
        <authorList>
            <person name="den Bakker H.C."/>
            <person name="Tsai Y.-C."/>
            <person name="Martin N."/>
            <person name="Korlach J."/>
            <person name="Wiedmann M."/>
        </authorList>
    </citation>
    <scope>NUCLEOTIDE SEQUENCE [LARGE SCALE GENOMIC DNA]</scope>
    <source>
        <strain evidence="2 3">DSM 15220</strain>
    </source>
</reference>
<feature type="transmembrane region" description="Helical" evidence="1">
    <location>
        <begin position="158"/>
        <end position="180"/>
    </location>
</feature>
<feature type="transmembrane region" description="Helical" evidence="1">
    <location>
        <begin position="207"/>
        <end position="228"/>
    </location>
</feature>